<protein>
    <recommendedName>
        <fullName evidence="2">Flavodoxin-like domain-containing protein</fullName>
    </recommendedName>
</protein>
<reference evidence="3" key="1">
    <citation type="submission" date="2020-12" db="EMBL/GenBank/DDBJ databases">
        <title>Metabolic potential, ecology and presence of endohyphal bacteria is reflected in genomic diversity of Mucoromycotina.</title>
        <authorList>
            <person name="Muszewska A."/>
            <person name="Okrasinska A."/>
            <person name="Steczkiewicz K."/>
            <person name="Drgas O."/>
            <person name="Orlowska M."/>
            <person name="Perlinska-Lenart U."/>
            <person name="Aleksandrzak-Piekarczyk T."/>
            <person name="Szatraj K."/>
            <person name="Zielenkiewicz U."/>
            <person name="Pilsyk S."/>
            <person name="Malc E."/>
            <person name="Mieczkowski P."/>
            <person name="Kruszewska J.S."/>
            <person name="Biernat P."/>
            <person name="Pawlowska J."/>
        </authorList>
    </citation>
    <scope>NUCLEOTIDE SEQUENCE</scope>
    <source>
        <strain evidence="3">WA0000067209</strain>
    </source>
</reference>
<dbReference type="Gene3D" id="3.40.50.360">
    <property type="match status" value="1"/>
</dbReference>
<evidence type="ECO:0000256" key="1">
    <source>
        <dbReference type="ARBA" id="ARBA00006961"/>
    </source>
</evidence>
<gene>
    <name evidence="3" type="ORF">INT43_004524</name>
</gene>
<dbReference type="InterPro" id="IPR005025">
    <property type="entry name" value="FMN_Rdtase-like_dom"/>
</dbReference>
<dbReference type="FunFam" id="3.40.50.360:FF:000001">
    <property type="entry name" value="NAD(P)H dehydrogenase (Quinone) FQR1-like"/>
    <property type="match status" value="1"/>
</dbReference>
<organism evidence="3 4">
    <name type="scientific">Mortierella isabellina</name>
    <name type="common">Filamentous fungus</name>
    <name type="synonym">Umbelopsis isabellina</name>
    <dbReference type="NCBI Taxonomy" id="91625"/>
    <lineage>
        <taxon>Eukaryota</taxon>
        <taxon>Fungi</taxon>
        <taxon>Fungi incertae sedis</taxon>
        <taxon>Mucoromycota</taxon>
        <taxon>Mucoromycotina</taxon>
        <taxon>Umbelopsidomycetes</taxon>
        <taxon>Umbelopsidales</taxon>
        <taxon>Umbelopsidaceae</taxon>
        <taxon>Umbelopsis</taxon>
    </lineage>
</organism>
<dbReference type="AlphaFoldDB" id="A0A8H7U752"/>
<dbReference type="PANTHER" id="PTHR30546">
    <property type="entry name" value="FLAVODOXIN-RELATED PROTEIN WRBA-RELATED"/>
    <property type="match status" value="1"/>
</dbReference>
<dbReference type="GO" id="GO:0016020">
    <property type="term" value="C:membrane"/>
    <property type="evidence" value="ECO:0007669"/>
    <property type="project" value="TreeGrafter"/>
</dbReference>
<comment type="caution">
    <text evidence="3">The sequence shown here is derived from an EMBL/GenBank/DDBJ whole genome shotgun (WGS) entry which is preliminary data.</text>
</comment>
<dbReference type="OrthoDB" id="504689at2759"/>
<evidence type="ECO:0000259" key="2">
    <source>
        <dbReference type="PROSITE" id="PS50902"/>
    </source>
</evidence>
<proteinExistence type="inferred from homology"/>
<evidence type="ECO:0000313" key="3">
    <source>
        <dbReference type="EMBL" id="KAG2173151.1"/>
    </source>
</evidence>
<dbReference type="NCBIfam" id="NF002999">
    <property type="entry name" value="PRK03767.1"/>
    <property type="match status" value="1"/>
</dbReference>
<dbReference type="PANTHER" id="PTHR30546:SF23">
    <property type="entry name" value="FLAVOPROTEIN-LIKE PROTEIN YCP4-RELATED"/>
    <property type="match status" value="1"/>
</dbReference>
<dbReference type="InterPro" id="IPR029039">
    <property type="entry name" value="Flavoprotein-like_sf"/>
</dbReference>
<dbReference type="SUPFAM" id="SSF52218">
    <property type="entry name" value="Flavoproteins"/>
    <property type="match status" value="1"/>
</dbReference>
<dbReference type="Pfam" id="PF03358">
    <property type="entry name" value="FMN_red"/>
    <property type="match status" value="1"/>
</dbReference>
<dbReference type="GO" id="GO:0010181">
    <property type="term" value="F:FMN binding"/>
    <property type="evidence" value="ECO:0007669"/>
    <property type="project" value="InterPro"/>
</dbReference>
<dbReference type="InterPro" id="IPR010089">
    <property type="entry name" value="Flavoprotein_WrbA-like"/>
</dbReference>
<dbReference type="EMBL" id="JAEPQZ010000015">
    <property type="protein sequence ID" value="KAG2173151.1"/>
    <property type="molecule type" value="Genomic_DNA"/>
</dbReference>
<dbReference type="NCBIfam" id="TIGR01755">
    <property type="entry name" value="flav_wrbA"/>
    <property type="match status" value="1"/>
</dbReference>
<name>A0A8H7U752_MORIS</name>
<feature type="domain" description="Flavodoxin-like" evidence="2">
    <location>
        <begin position="7"/>
        <end position="193"/>
    </location>
</feature>
<keyword evidence="4" id="KW-1185">Reference proteome</keyword>
<dbReference type="InterPro" id="IPR008254">
    <property type="entry name" value="Flavodoxin/NO_synth"/>
</dbReference>
<evidence type="ECO:0000313" key="4">
    <source>
        <dbReference type="Proteomes" id="UP000654370"/>
    </source>
</evidence>
<dbReference type="GO" id="GO:0003955">
    <property type="term" value="F:NAD(P)H dehydrogenase (quinone) activity"/>
    <property type="evidence" value="ECO:0007669"/>
    <property type="project" value="InterPro"/>
</dbReference>
<dbReference type="PROSITE" id="PS50902">
    <property type="entry name" value="FLAVODOXIN_LIKE"/>
    <property type="match status" value="1"/>
</dbReference>
<dbReference type="Proteomes" id="UP000654370">
    <property type="component" value="Unassembled WGS sequence"/>
</dbReference>
<sequence>MAPSALIYIVYYSMYGHIYTLAKEVQKGLEAQGVEVKLFQVAETLPEEVLTKMHAPAKQDVPVITAEDLKAADGILWGIPTRFGTMPAQLKAFLDSTGQLWQTGALAGKFTGTFFSTASQHGGQETTAFTAVTYFAHHGMIYVPIGFPDPACFDNSVVIGGSAYGAGTVAGGDGSRQPSEAELRIATIQGEKFAKVVKAYKAGQATSE</sequence>
<accession>A0A8H7U752</accession>
<comment type="similarity">
    <text evidence="1">Belongs to the WrbA family.</text>
</comment>